<evidence type="ECO:0000313" key="2">
    <source>
        <dbReference type="Proteomes" id="UP000004578"/>
    </source>
</evidence>
<dbReference type="EMBL" id="AKFS01000100">
    <property type="protein sequence ID" value="EJF47155.1"/>
    <property type="molecule type" value="Genomic_DNA"/>
</dbReference>
<dbReference type="Proteomes" id="UP000004578">
    <property type="component" value="Unassembled WGS sequence"/>
</dbReference>
<organism evidence="1 2">
    <name type="scientific">Schaalia georgiae F0490</name>
    <dbReference type="NCBI Taxonomy" id="1125717"/>
    <lineage>
        <taxon>Bacteria</taxon>
        <taxon>Bacillati</taxon>
        <taxon>Actinomycetota</taxon>
        <taxon>Actinomycetes</taxon>
        <taxon>Actinomycetales</taxon>
        <taxon>Actinomycetaceae</taxon>
        <taxon>Schaalia</taxon>
    </lineage>
</organism>
<keyword evidence="2" id="KW-1185">Reference proteome</keyword>
<gene>
    <name evidence="1" type="ORF">HMPREF1317_1618</name>
</gene>
<reference evidence="1 2" key="1">
    <citation type="submission" date="2012-05" db="EMBL/GenBank/DDBJ databases">
        <authorList>
            <person name="Harkins D.M."/>
            <person name="Madupu R."/>
            <person name="Durkin A.S."/>
            <person name="Torralba M."/>
            <person name="Methe B."/>
            <person name="Sutton G.G."/>
            <person name="Nelson K.E."/>
        </authorList>
    </citation>
    <scope>NUCLEOTIDE SEQUENCE [LARGE SCALE GENOMIC DNA]</scope>
    <source>
        <strain evidence="1 2">F0490</strain>
    </source>
</reference>
<dbReference type="AlphaFoldDB" id="J1HMH0"/>
<sequence>MAPSLLLLDAVLMTGPYVGVPVPIDPGGVLVLFRSFGFQS</sequence>
<accession>J1HMH0</accession>
<comment type="caution">
    <text evidence="1">The sequence shown here is derived from an EMBL/GenBank/DDBJ whole genome shotgun (WGS) entry which is preliminary data.</text>
</comment>
<proteinExistence type="predicted"/>
<protein>
    <submittedName>
        <fullName evidence="1">Uncharacterized protein</fullName>
    </submittedName>
</protein>
<evidence type="ECO:0000313" key="1">
    <source>
        <dbReference type="EMBL" id="EJF47155.1"/>
    </source>
</evidence>
<name>J1HMH0_9ACTO</name>